<dbReference type="Proteomes" id="UP000317648">
    <property type="component" value="Chromosome"/>
</dbReference>
<protein>
    <recommendedName>
        <fullName evidence="6">WD domain, G-beta repeat</fullName>
    </recommendedName>
</protein>
<dbReference type="SUPFAM" id="SSF50998">
    <property type="entry name" value="Quinoprotein alcohol dehydrogenase-like"/>
    <property type="match status" value="1"/>
</dbReference>
<accession>A0A518DUM5</accession>
<name>A0A518DUM5_9BACT</name>
<evidence type="ECO:0008006" key="6">
    <source>
        <dbReference type="Google" id="ProtNLM"/>
    </source>
</evidence>
<keyword evidence="2" id="KW-0677">Repeat</keyword>
<keyword evidence="3" id="KW-0732">Signal</keyword>
<dbReference type="PANTHER" id="PTHR44019:SF8">
    <property type="entry name" value="POC1 CENTRIOLAR PROTEIN HOMOLOG"/>
    <property type="match status" value="1"/>
</dbReference>
<dbReference type="OrthoDB" id="261927at2"/>
<dbReference type="InterPro" id="IPR011047">
    <property type="entry name" value="Quinoprotein_ADH-like_sf"/>
</dbReference>
<dbReference type="Pfam" id="PF00400">
    <property type="entry name" value="WD40"/>
    <property type="match status" value="1"/>
</dbReference>
<sequence length="361" mass="38856" precursor="true">MRIPSCLAIYFLLASLLASAAPAAPFIPDRNAQCAALSPDGKLAATGKSGLSNSGDPPRPHSNYRKCGLIQIWDLETGKQLHRLETFGDLTRLAFSHDSSQLIASRIFSSQSGVPLNEVRVWDVATGKVAHEYAGCHHFAPLPDGGLAVLSRTRCVLFNAQGEREGQIDGLRKALSVSASASGKQLAGVLPTDNGFIVRLCDVESGKTLAESPALPDPFYTAVFSPSGETLATGHDGNVLLWDAANSGDGPLALKGRLRSNGKGLEHPFFSPSGRILGIGNQVNGDCVFYDLDAGREIHRYTFQRGELETHYARTAEDTVRPEMDPDRFMFSPDGDAFIAGCYGGIVRQLSDGRELQRFHD</sequence>
<reference evidence="4 5" key="1">
    <citation type="submission" date="2019-02" db="EMBL/GenBank/DDBJ databases">
        <title>Deep-cultivation of Planctomycetes and their phenomic and genomic characterization uncovers novel biology.</title>
        <authorList>
            <person name="Wiegand S."/>
            <person name="Jogler M."/>
            <person name="Boedeker C."/>
            <person name="Pinto D."/>
            <person name="Vollmers J."/>
            <person name="Rivas-Marin E."/>
            <person name="Kohn T."/>
            <person name="Peeters S.H."/>
            <person name="Heuer A."/>
            <person name="Rast P."/>
            <person name="Oberbeckmann S."/>
            <person name="Bunk B."/>
            <person name="Jeske O."/>
            <person name="Meyerdierks A."/>
            <person name="Storesund J.E."/>
            <person name="Kallscheuer N."/>
            <person name="Luecker S."/>
            <person name="Lage O.M."/>
            <person name="Pohl T."/>
            <person name="Merkel B.J."/>
            <person name="Hornburger P."/>
            <person name="Mueller R.-W."/>
            <person name="Bruemmer F."/>
            <person name="Labrenz M."/>
            <person name="Spormann A.M."/>
            <person name="Op den Camp H."/>
            <person name="Overmann J."/>
            <person name="Amann R."/>
            <person name="Jetten M.S.M."/>
            <person name="Mascher T."/>
            <person name="Medema M.H."/>
            <person name="Devos D.P."/>
            <person name="Kaster A.-K."/>
            <person name="Ovreas L."/>
            <person name="Rohde M."/>
            <person name="Galperin M.Y."/>
            <person name="Jogler C."/>
        </authorList>
    </citation>
    <scope>NUCLEOTIDE SEQUENCE [LARGE SCALE GENOMIC DNA]</scope>
    <source>
        <strain evidence="4 5">Pla85_3_4</strain>
    </source>
</reference>
<dbReference type="Gene3D" id="2.130.10.10">
    <property type="entry name" value="YVTN repeat-like/Quinoprotein amine dehydrogenase"/>
    <property type="match status" value="2"/>
</dbReference>
<dbReference type="PANTHER" id="PTHR44019">
    <property type="entry name" value="WD REPEAT-CONTAINING PROTEIN 55"/>
    <property type="match status" value="1"/>
</dbReference>
<dbReference type="AlphaFoldDB" id="A0A518DUM5"/>
<keyword evidence="5" id="KW-1185">Reference proteome</keyword>
<organism evidence="4 5">
    <name type="scientific">Lignipirellula cremea</name>
    <dbReference type="NCBI Taxonomy" id="2528010"/>
    <lineage>
        <taxon>Bacteria</taxon>
        <taxon>Pseudomonadati</taxon>
        <taxon>Planctomycetota</taxon>
        <taxon>Planctomycetia</taxon>
        <taxon>Pirellulales</taxon>
        <taxon>Pirellulaceae</taxon>
        <taxon>Lignipirellula</taxon>
    </lineage>
</organism>
<evidence type="ECO:0000256" key="3">
    <source>
        <dbReference type="SAM" id="SignalP"/>
    </source>
</evidence>
<evidence type="ECO:0000256" key="2">
    <source>
        <dbReference type="ARBA" id="ARBA00022737"/>
    </source>
</evidence>
<evidence type="ECO:0000256" key="1">
    <source>
        <dbReference type="ARBA" id="ARBA00022574"/>
    </source>
</evidence>
<evidence type="ECO:0000313" key="4">
    <source>
        <dbReference type="EMBL" id="QDU95541.1"/>
    </source>
</evidence>
<keyword evidence="1" id="KW-0853">WD repeat</keyword>
<dbReference type="KEGG" id="lcre:Pla8534_33560"/>
<dbReference type="InterPro" id="IPR001680">
    <property type="entry name" value="WD40_rpt"/>
</dbReference>
<feature type="signal peptide" evidence="3">
    <location>
        <begin position="1"/>
        <end position="20"/>
    </location>
</feature>
<feature type="chain" id="PRO_5021878580" description="WD domain, G-beta repeat" evidence="3">
    <location>
        <begin position="21"/>
        <end position="361"/>
    </location>
</feature>
<proteinExistence type="predicted"/>
<dbReference type="EMBL" id="CP036433">
    <property type="protein sequence ID" value="QDU95541.1"/>
    <property type="molecule type" value="Genomic_DNA"/>
</dbReference>
<gene>
    <name evidence="4" type="ORF">Pla8534_33560</name>
</gene>
<dbReference type="InterPro" id="IPR015943">
    <property type="entry name" value="WD40/YVTN_repeat-like_dom_sf"/>
</dbReference>
<dbReference type="SMART" id="SM00320">
    <property type="entry name" value="WD40"/>
    <property type="match status" value="2"/>
</dbReference>
<dbReference type="InterPro" id="IPR050505">
    <property type="entry name" value="WDR55/POC1"/>
</dbReference>
<evidence type="ECO:0000313" key="5">
    <source>
        <dbReference type="Proteomes" id="UP000317648"/>
    </source>
</evidence>
<dbReference type="RefSeq" id="WP_145054266.1">
    <property type="nucleotide sequence ID" value="NZ_CP036433.1"/>
</dbReference>